<reference evidence="2" key="2">
    <citation type="submission" date="2020-01" db="EMBL/GenBank/DDBJ databases">
        <authorList>
            <person name="Brankovics B."/>
            <person name="Van Diepeningen A.D."/>
            <person name="De Hoog G.S."/>
            <person name="Van Der Lee T.A.J."/>
            <person name="Waalwijk C."/>
        </authorList>
    </citation>
    <scope>NUCLEOTIDE SEQUENCE</scope>
    <source>
        <strain evidence="2">CBS 407.97</strain>
    </source>
</reference>
<accession>A0A6M4B096</accession>
<proteinExistence type="predicted"/>
<sequence>MSLLMLLYAGNALLTSFKYSLLIDKVKKLKQWSQSAGNTLKSGTSETIRDNTENLKNISIHVPTHLKPLNDKQFGHYLAGLIDGDGHFRSFFLEKTTQQQLVIVFSSPDVQLAYYIKSIIGFGNVKQVKDKNAYLYIISNKDGMLRVINLINGKLRTINKFNQVINNILAHSKYSKESIEFKINDSNDFHNHWLAGFSDADASFQIKIINRMNKPRPEIRLNFQIVAPLQKDKNVLFWLKDLFGGNIGYRESQDTYYYGSTSFGSALKVIRYFDNFHLQSSKYINYLKWRKTYILIQERHHLTEIGIGKIMKRARAGAFIASSSASPKNQQAKARRKN</sequence>
<evidence type="ECO:0000259" key="1">
    <source>
        <dbReference type="Pfam" id="PF00961"/>
    </source>
</evidence>
<geneLocation type="mitochondrion" evidence="2"/>
<dbReference type="InterPro" id="IPR027434">
    <property type="entry name" value="Homing_endonucl"/>
</dbReference>
<name>A0A6M4B096_9HYPO</name>
<dbReference type="InterPro" id="IPR051289">
    <property type="entry name" value="LAGLIDADG_Endonuclease"/>
</dbReference>
<dbReference type="AlphaFoldDB" id="A0A6M4B096"/>
<feature type="domain" description="Homing endonuclease LAGLIDADG" evidence="1">
    <location>
        <begin position="194"/>
        <end position="293"/>
    </location>
</feature>
<keyword evidence="2" id="KW-0496">Mitochondrion</keyword>
<keyword evidence="2" id="KW-0378">Hydrolase</keyword>
<evidence type="ECO:0000313" key="2">
    <source>
        <dbReference type="EMBL" id="QJQ35638.1"/>
    </source>
</evidence>
<organism evidence="2">
    <name type="scientific">Fusarium denticulatum</name>
    <dbReference type="NCBI Taxonomy" id="48507"/>
    <lineage>
        <taxon>Eukaryota</taxon>
        <taxon>Fungi</taxon>
        <taxon>Dikarya</taxon>
        <taxon>Ascomycota</taxon>
        <taxon>Pezizomycotina</taxon>
        <taxon>Sordariomycetes</taxon>
        <taxon>Hypocreomycetidae</taxon>
        <taxon>Hypocreales</taxon>
        <taxon>Nectriaceae</taxon>
        <taxon>Fusarium</taxon>
        <taxon>Fusarium fujikuroi species complex</taxon>
    </lineage>
</organism>
<dbReference type="InterPro" id="IPR004860">
    <property type="entry name" value="LAGLIDADG_dom"/>
</dbReference>
<dbReference type="GO" id="GO:0005739">
    <property type="term" value="C:mitochondrion"/>
    <property type="evidence" value="ECO:0007669"/>
    <property type="project" value="UniProtKB-ARBA"/>
</dbReference>
<dbReference type="PANTHER" id="PTHR36181:SF3">
    <property type="entry name" value="INTRON-ENCODED DNA ENDONUCLEASE AI5 BETA"/>
    <property type="match status" value="1"/>
</dbReference>
<reference evidence="2" key="1">
    <citation type="journal article" date="2020" name="Front. Microbiol.">
        <title>Detecting Introgression Between Members of the Fusarium fujikuroi and F. oxysporum Species Complexes by Comparative Mitogenomics.</title>
        <authorList>
            <person name="Brankovics B."/>
            <person name="van Diepeningen A.D."/>
            <person name="de Hoog G.S."/>
            <person name="van der Lee T.A.J."/>
            <person name="Waalwijk C."/>
        </authorList>
    </citation>
    <scope>NUCLEOTIDE SEQUENCE</scope>
    <source>
        <strain evidence="2">CBS 407.97</strain>
    </source>
</reference>
<dbReference type="PANTHER" id="PTHR36181">
    <property type="entry name" value="INTRON-ENCODED ENDONUCLEASE AI3-RELATED"/>
    <property type="match status" value="1"/>
</dbReference>
<dbReference type="Pfam" id="PF00961">
    <property type="entry name" value="LAGLIDADG_1"/>
    <property type="match status" value="2"/>
</dbReference>
<feature type="domain" description="Homing endonuclease LAGLIDADG" evidence="1">
    <location>
        <begin position="78"/>
        <end position="160"/>
    </location>
</feature>
<dbReference type="Gene3D" id="3.10.28.10">
    <property type="entry name" value="Homing endonucleases"/>
    <property type="match status" value="2"/>
</dbReference>
<keyword evidence="2" id="KW-0255">Endonuclease</keyword>
<gene>
    <name evidence="2" type="primary">iorf338</name>
</gene>
<dbReference type="EMBL" id="MT010934">
    <property type="protein sequence ID" value="QJQ35638.1"/>
    <property type="molecule type" value="Genomic_DNA"/>
</dbReference>
<protein>
    <submittedName>
        <fullName evidence="2">LAGLIDADG endonuclease</fullName>
    </submittedName>
</protein>
<dbReference type="SUPFAM" id="SSF55608">
    <property type="entry name" value="Homing endonucleases"/>
    <property type="match status" value="2"/>
</dbReference>
<dbReference type="GO" id="GO:0004519">
    <property type="term" value="F:endonuclease activity"/>
    <property type="evidence" value="ECO:0007669"/>
    <property type="project" value="UniProtKB-KW"/>
</dbReference>
<keyword evidence="2" id="KW-0540">Nuclease</keyword>